<feature type="region of interest" description="Disordered" evidence="1">
    <location>
        <begin position="1"/>
        <end position="24"/>
    </location>
</feature>
<accession>A0AA40K4W0</accession>
<dbReference type="AlphaFoldDB" id="A0AA40K4W0"/>
<dbReference type="EMBL" id="JAUKUD010000004">
    <property type="protein sequence ID" value="KAK0746011.1"/>
    <property type="molecule type" value="Genomic_DNA"/>
</dbReference>
<organism evidence="2 3">
    <name type="scientific">Schizothecium vesticola</name>
    <dbReference type="NCBI Taxonomy" id="314040"/>
    <lineage>
        <taxon>Eukaryota</taxon>
        <taxon>Fungi</taxon>
        <taxon>Dikarya</taxon>
        <taxon>Ascomycota</taxon>
        <taxon>Pezizomycotina</taxon>
        <taxon>Sordariomycetes</taxon>
        <taxon>Sordariomycetidae</taxon>
        <taxon>Sordariales</taxon>
        <taxon>Schizotheciaceae</taxon>
        <taxon>Schizothecium</taxon>
    </lineage>
</organism>
<feature type="compositionally biased region" description="Polar residues" evidence="1">
    <location>
        <begin position="1"/>
        <end position="11"/>
    </location>
</feature>
<proteinExistence type="predicted"/>
<evidence type="ECO:0000313" key="2">
    <source>
        <dbReference type="EMBL" id="KAK0746011.1"/>
    </source>
</evidence>
<keyword evidence="3" id="KW-1185">Reference proteome</keyword>
<evidence type="ECO:0000313" key="3">
    <source>
        <dbReference type="Proteomes" id="UP001172155"/>
    </source>
</evidence>
<name>A0AA40K4W0_9PEZI</name>
<evidence type="ECO:0000256" key="1">
    <source>
        <dbReference type="SAM" id="MobiDB-lite"/>
    </source>
</evidence>
<comment type="caution">
    <text evidence="2">The sequence shown here is derived from an EMBL/GenBank/DDBJ whole genome shotgun (WGS) entry which is preliminary data.</text>
</comment>
<reference evidence="2" key="1">
    <citation type="submission" date="2023-06" db="EMBL/GenBank/DDBJ databases">
        <title>Genome-scale phylogeny and comparative genomics of the fungal order Sordariales.</title>
        <authorList>
            <consortium name="Lawrence Berkeley National Laboratory"/>
            <person name="Hensen N."/>
            <person name="Bonometti L."/>
            <person name="Westerberg I."/>
            <person name="Brannstrom I.O."/>
            <person name="Guillou S."/>
            <person name="Cros-Aarteil S."/>
            <person name="Calhoun S."/>
            <person name="Haridas S."/>
            <person name="Kuo A."/>
            <person name="Mondo S."/>
            <person name="Pangilinan J."/>
            <person name="Riley R."/>
            <person name="LaButti K."/>
            <person name="Andreopoulos B."/>
            <person name="Lipzen A."/>
            <person name="Chen C."/>
            <person name="Yanf M."/>
            <person name="Daum C."/>
            <person name="Ng V."/>
            <person name="Clum A."/>
            <person name="Steindorff A."/>
            <person name="Ohm R."/>
            <person name="Martin F."/>
            <person name="Silar P."/>
            <person name="Natvig D."/>
            <person name="Lalanne C."/>
            <person name="Gautier V."/>
            <person name="Ament-velasquez S.L."/>
            <person name="Kruys A."/>
            <person name="Hutchinson M.I."/>
            <person name="Powell A.J."/>
            <person name="Barry K."/>
            <person name="Miller A.N."/>
            <person name="Grigoriev I.V."/>
            <person name="Debuchy R."/>
            <person name="Gladieux P."/>
            <person name="Thoren M.H."/>
            <person name="Johannesson H."/>
        </authorList>
    </citation>
    <scope>NUCLEOTIDE SEQUENCE</scope>
    <source>
        <strain evidence="2">SMH3187-1</strain>
    </source>
</reference>
<protein>
    <submittedName>
        <fullName evidence="2">Uncharacterized protein</fullName>
    </submittedName>
</protein>
<gene>
    <name evidence="2" type="ORF">B0T18DRAFT_410648</name>
</gene>
<sequence length="79" mass="8330">MQGAHQMTTDQKLADFGGLSSSPEGVPVIPARGRLSVCSVGGLSARIVEELSASPVEELSASPVEALLGFIVLFRREYL</sequence>
<dbReference type="Proteomes" id="UP001172155">
    <property type="component" value="Unassembled WGS sequence"/>
</dbReference>